<keyword evidence="1" id="KW-1133">Transmembrane helix</keyword>
<gene>
    <name evidence="4" type="ORF">IAB88_03970</name>
</gene>
<dbReference type="Pfam" id="PF19762">
    <property type="entry name" value="DUF6249"/>
    <property type="match status" value="1"/>
</dbReference>
<dbReference type="InterPro" id="IPR046216">
    <property type="entry name" value="DUF6249"/>
</dbReference>
<organism evidence="4 5">
    <name type="scientific">Candidatus Limisoma faecipullorum</name>
    <dbReference type="NCBI Taxonomy" id="2840854"/>
    <lineage>
        <taxon>Bacteria</taxon>
        <taxon>Pseudomonadati</taxon>
        <taxon>Bacteroidota</taxon>
        <taxon>Bacteroidia</taxon>
        <taxon>Bacteroidales</taxon>
        <taxon>Candidatus Limisoma</taxon>
    </lineage>
</organism>
<keyword evidence="1" id="KW-0812">Transmembrane</keyword>
<evidence type="ECO:0000259" key="3">
    <source>
        <dbReference type="Pfam" id="PF19762"/>
    </source>
</evidence>
<evidence type="ECO:0000256" key="1">
    <source>
        <dbReference type="SAM" id="Phobius"/>
    </source>
</evidence>
<feature type="signal peptide" evidence="2">
    <location>
        <begin position="1"/>
        <end position="20"/>
    </location>
</feature>
<feature type="domain" description="DUF6249" evidence="3">
    <location>
        <begin position="84"/>
        <end position="192"/>
    </location>
</feature>
<feature type="transmembrane region" description="Helical" evidence="1">
    <location>
        <begin position="171"/>
        <end position="191"/>
    </location>
</feature>
<dbReference type="AlphaFoldDB" id="A0A9D9NJT3"/>
<evidence type="ECO:0000313" key="4">
    <source>
        <dbReference type="EMBL" id="MBO8476131.1"/>
    </source>
</evidence>
<reference evidence="4" key="1">
    <citation type="submission" date="2020-10" db="EMBL/GenBank/DDBJ databases">
        <authorList>
            <person name="Gilroy R."/>
        </authorList>
    </citation>
    <scope>NUCLEOTIDE SEQUENCE</scope>
    <source>
        <strain evidence="4">6919</strain>
    </source>
</reference>
<feature type="chain" id="PRO_5038899309" description="DUF6249 domain-containing protein" evidence="2">
    <location>
        <begin position="21"/>
        <end position="214"/>
    </location>
</feature>
<keyword evidence="2" id="KW-0732">Signal</keyword>
<reference evidence="4" key="2">
    <citation type="journal article" date="2021" name="PeerJ">
        <title>Extensive microbial diversity within the chicken gut microbiome revealed by metagenomics and culture.</title>
        <authorList>
            <person name="Gilroy R."/>
            <person name="Ravi A."/>
            <person name="Getino M."/>
            <person name="Pursley I."/>
            <person name="Horton D.L."/>
            <person name="Alikhan N.F."/>
            <person name="Baker D."/>
            <person name="Gharbi K."/>
            <person name="Hall N."/>
            <person name="Watson M."/>
            <person name="Adriaenssens E.M."/>
            <person name="Foster-Nyarko E."/>
            <person name="Jarju S."/>
            <person name="Secka A."/>
            <person name="Antonio M."/>
            <person name="Oren A."/>
            <person name="Chaudhuri R.R."/>
            <person name="La Ragione R."/>
            <person name="Hildebrand F."/>
            <person name="Pallen M.J."/>
        </authorList>
    </citation>
    <scope>NUCLEOTIDE SEQUENCE</scope>
    <source>
        <strain evidence="4">6919</strain>
    </source>
</reference>
<dbReference type="EMBL" id="JADIMC010000045">
    <property type="protein sequence ID" value="MBO8476131.1"/>
    <property type="molecule type" value="Genomic_DNA"/>
</dbReference>
<evidence type="ECO:0000313" key="5">
    <source>
        <dbReference type="Proteomes" id="UP000823598"/>
    </source>
</evidence>
<comment type="caution">
    <text evidence="4">The sequence shown here is derived from an EMBL/GenBank/DDBJ whole genome shotgun (WGS) entry which is preliminary data.</text>
</comment>
<evidence type="ECO:0000256" key="2">
    <source>
        <dbReference type="SAM" id="SignalP"/>
    </source>
</evidence>
<feature type="transmembrane region" description="Helical" evidence="1">
    <location>
        <begin position="79"/>
        <end position="101"/>
    </location>
</feature>
<name>A0A9D9NJT3_9BACT</name>
<proteinExistence type="predicted"/>
<sequence>MKKTIFLALAMLLATATGFAAGTENADSIAIADSIARVEQMNEQIRSIVSEEVSNAIASHNLNDNNNNFYTLVKGLEDIIIPLIAIVCPFIMVCVIIFIIASNATKRRQRKYDMVEKAIENGVEIPEYVFREAPEKDDAKTGKSTLNNAVILIAVGIAVTLFFIINGDYEVAALSSVILLLGIGKLIVYILDARSKKKLQESKNSSQAEERQDA</sequence>
<protein>
    <recommendedName>
        <fullName evidence="3">DUF6249 domain-containing protein</fullName>
    </recommendedName>
</protein>
<dbReference type="Proteomes" id="UP000823598">
    <property type="component" value="Unassembled WGS sequence"/>
</dbReference>
<feature type="transmembrane region" description="Helical" evidence="1">
    <location>
        <begin position="146"/>
        <end position="165"/>
    </location>
</feature>
<keyword evidence="1" id="KW-0472">Membrane</keyword>
<accession>A0A9D9NJT3</accession>